<reference evidence="2" key="1">
    <citation type="submission" date="2022-11" db="EMBL/GenBank/DDBJ databases">
        <title>Hoeflea poritis sp. nov., isolated from scleractinian coral Porites lutea.</title>
        <authorList>
            <person name="Zhang G."/>
            <person name="Wei Q."/>
            <person name="Cai L."/>
        </authorList>
    </citation>
    <scope>NUCLEOTIDE SEQUENCE</scope>
    <source>
        <strain evidence="2">E7-10</strain>
    </source>
</reference>
<keyword evidence="3" id="KW-1185">Reference proteome</keyword>
<proteinExistence type="predicted"/>
<evidence type="ECO:0000256" key="1">
    <source>
        <dbReference type="SAM" id="Phobius"/>
    </source>
</evidence>
<accession>A0ABT4VIW3</accession>
<dbReference type="RefSeq" id="WP_271088069.1">
    <property type="nucleotide sequence ID" value="NZ_JAPJZH010000002.1"/>
</dbReference>
<feature type="transmembrane region" description="Helical" evidence="1">
    <location>
        <begin position="53"/>
        <end position="75"/>
    </location>
</feature>
<evidence type="ECO:0008006" key="4">
    <source>
        <dbReference type="Google" id="ProtNLM"/>
    </source>
</evidence>
<evidence type="ECO:0000313" key="2">
    <source>
        <dbReference type="EMBL" id="MDA4844539.1"/>
    </source>
</evidence>
<protein>
    <recommendedName>
        <fullName evidence="4">Glycerophosphoryl diester phosphodiesterase membrane domain-containing protein</fullName>
    </recommendedName>
</protein>
<dbReference type="Proteomes" id="UP001148313">
    <property type="component" value="Unassembled WGS sequence"/>
</dbReference>
<dbReference type="EMBL" id="JAPJZH010000002">
    <property type="protein sequence ID" value="MDA4844539.1"/>
    <property type="molecule type" value="Genomic_DNA"/>
</dbReference>
<name>A0ABT4VIW3_9HYPH</name>
<feature type="transmembrane region" description="Helical" evidence="1">
    <location>
        <begin position="204"/>
        <end position="228"/>
    </location>
</feature>
<comment type="caution">
    <text evidence="2">The sequence shown here is derived from an EMBL/GenBank/DDBJ whole genome shotgun (WGS) entry which is preliminary data.</text>
</comment>
<organism evidence="2 3">
    <name type="scientific">Hoeflea poritis</name>
    <dbReference type="NCBI Taxonomy" id="2993659"/>
    <lineage>
        <taxon>Bacteria</taxon>
        <taxon>Pseudomonadati</taxon>
        <taxon>Pseudomonadota</taxon>
        <taxon>Alphaproteobacteria</taxon>
        <taxon>Hyphomicrobiales</taxon>
        <taxon>Rhizobiaceae</taxon>
        <taxon>Hoeflea</taxon>
    </lineage>
</organism>
<feature type="transmembrane region" description="Helical" evidence="1">
    <location>
        <begin position="139"/>
        <end position="163"/>
    </location>
</feature>
<feature type="transmembrane region" description="Helical" evidence="1">
    <location>
        <begin position="240"/>
        <end position="261"/>
    </location>
</feature>
<keyword evidence="1" id="KW-0812">Transmembrane</keyword>
<keyword evidence="1" id="KW-1133">Transmembrane helix</keyword>
<evidence type="ECO:0000313" key="3">
    <source>
        <dbReference type="Proteomes" id="UP001148313"/>
    </source>
</evidence>
<gene>
    <name evidence="2" type="ORF">OOZ53_04220</name>
</gene>
<feature type="transmembrane region" description="Helical" evidence="1">
    <location>
        <begin position="169"/>
        <end position="192"/>
    </location>
</feature>
<keyword evidence="1" id="KW-0472">Membrane</keyword>
<sequence length="281" mass="29949">MIACLDGAIGAATQSNFEGNFQDMSDTSMEQQHEPLGIGNIVSETFSILTGNITAVLILGGIPSVVSLILTWLLFGAAFVTGNFAEDPTGLPANFGLSFAFVFVISLAITAVAMALIVQLAYDSKAGQAIQPARYVQPALASAFHVVVLTFIISILSIIPFALFIVPGLWVYAVFSVTIPSVVIERTGFGALGRSISLTKQYRWPIVLVMIITGIISIVINMVGSIVIEFVPGGVIVELILLSVLYGITYGIFGILMVLIYDRLRQIKEGVGLKGVVSVFE</sequence>
<feature type="transmembrane region" description="Helical" evidence="1">
    <location>
        <begin position="95"/>
        <end position="118"/>
    </location>
</feature>